<accession>A0A0X3TSW0</accession>
<evidence type="ECO:0000256" key="6">
    <source>
        <dbReference type="ARBA" id="ARBA00022723"/>
    </source>
</evidence>
<dbReference type="PANTHER" id="PTHR43295:SF9">
    <property type="entry name" value="BIOSYNTHETIC ARGININE DECARBOXYLASE"/>
    <property type="match status" value="1"/>
</dbReference>
<evidence type="ECO:0000256" key="1">
    <source>
        <dbReference type="ARBA" id="ARBA00001933"/>
    </source>
</evidence>
<dbReference type="Gene3D" id="1.20.58.930">
    <property type="match status" value="1"/>
</dbReference>
<keyword evidence="9 14" id="KW-0663">Pyridoxal phosphate</keyword>
<dbReference type="GO" id="GO:0008792">
    <property type="term" value="F:arginine decarboxylase activity"/>
    <property type="evidence" value="ECO:0007669"/>
    <property type="project" value="UniProtKB-UniRule"/>
</dbReference>
<evidence type="ECO:0000256" key="13">
    <source>
        <dbReference type="NCBIfam" id="TIGR01273"/>
    </source>
</evidence>
<protein>
    <recommendedName>
        <fullName evidence="5 13">Arginine decarboxylase</fullName>
        <ecNumber evidence="5 13">4.1.1.19</ecNumber>
    </recommendedName>
</protein>
<evidence type="ECO:0000259" key="18">
    <source>
        <dbReference type="Pfam" id="PF17944"/>
    </source>
</evidence>
<evidence type="ECO:0000256" key="7">
    <source>
        <dbReference type="ARBA" id="ARBA00022793"/>
    </source>
</evidence>
<comment type="caution">
    <text evidence="19">The sequence shown here is derived from an EMBL/GenBank/DDBJ whole genome shotgun (WGS) entry which is preliminary data.</text>
</comment>
<dbReference type="GO" id="GO:0008295">
    <property type="term" value="P:spermidine biosynthetic process"/>
    <property type="evidence" value="ECO:0007669"/>
    <property type="project" value="UniProtKB-UniRule"/>
</dbReference>
<dbReference type="PRINTS" id="PR01179">
    <property type="entry name" value="ODADCRBXLASE"/>
</dbReference>
<evidence type="ECO:0000256" key="4">
    <source>
        <dbReference type="ARBA" id="ARBA00008357"/>
    </source>
</evidence>
<dbReference type="RefSeq" id="WP_068339304.1">
    <property type="nucleotide sequence ID" value="NZ_LQBP01000009.1"/>
</dbReference>
<dbReference type="InterPro" id="IPR022644">
    <property type="entry name" value="De-COase2_N"/>
</dbReference>
<dbReference type="AlphaFoldDB" id="A0A0X3TSW0"/>
<dbReference type="EMBL" id="LQBP01000009">
    <property type="protein sequence ID" value="KUJ77546.1"/>
    <property type="molecule type" value="Genomic_DNA"/>
</dbReference>
<dbReference type="NCBIfam" id="TIGR01273">
    <property type="entry name" value="speA"/>
    <property type="match status" value="1"/>
</dbReference>
<evidence type="ECO:0000256" key="9">
    <source>
        <dbReference type="ARBA" id="ARBA00022898"/>
    </source>
</evidence>
<dbReference type="InterPro" id="IPR002985">
    <property type="entry name" value="Arg_decrbxlase"/>
</dbReference>
<sequence length="629" mass="69729">MKQTPDAPHSIYGVDKWGKGLIEVTEHGEIGLRNPMAPEAAAISLPGILRDLDQRGIKAPMVLRVSSYLQHEIAHLNESFSDAIARVGYKGNYRGVFPIKVNQQAQVVDRIVEFGKKYNYGLEAGSKPELVVALAHRLAPEALIVCNGVKDAEFIQLAILSRKIGFNTVIVLESPKEADTVIEVYNELGIEPLIGVRVKLTNQISGKWEESSGDRSAFGMNTDQLVATIDKLQAAGLLHCLKLQHSHLGSQVQDVNDVRRAVGEACRYYTEMTREGVPLTHLDLGGGMGVDYTGEKKAAENSINYTVEEYCANVVETVAYAMDEAEVDHPTLVTESGRAVVATSSMLVFNVLESTLYDAPNGPRVEAEDHHLVSDLAAVHGYLSSDRLQECWNDATFYRNELRALFRRGYVDLRQMARAERIYLSLMARLKALAATDGLETDVDEQLEQVADIYHCNFSLFQSLPDVWAIDQLHPIVPLQNLNQTPDRRAVLSDITCDSDGKIDRFILADGVSPSLPVHSLPEDDEYFMGVFFVGAYQETLGDLHNLFGDTNVVTIDLRPDGGFDLLHEQEGDTISQVLSYVEFDPQDCVAAFRKMVDEAISTGTLMAKDRKTLMGAYRDSINGYTYYE</sequence>
<dbReference type="InterPro" id="IPR022657">
    <property type="entry name" value="De-COase2_CS"/>
</dbReference>
<dbReference type="SUPFAM" id="SSF51419">
    <property type="entry name" value="PLP-binding barrel"/>
    <property type="match status" value="1"/>
</dbReference>
<evidence type="ECO:0000256" key="8">
    <source>
        <dbReference type="ARBA" id="ARBA00022842"/>
    </source>
</evidence>
<evidence type="ECO:0000259" key="17">
    <source>
        <dbReference type="Pfam" id="PF17810"/>
    </source>
</evidence>
<dbReference type="Gene3D" id="2.40.37.10">
    <property type="entry name" value="Lyase, Ornithine Decarboxylase, Chain A, domain 1"/>
    <property type="match status" value="1"/>
</dbReference>
<dbReference type="PROSITE" id="PS00878">
    <property type="entry name" value="ODR_DC_2_1"/>
    <property type="match status" value="1"/>
</dbReference>
<keyword evidence="7" id="KW-0210">Decarboxylase</keyword>
<dbReference type="STRING" id="1685378.AVO44_16695"/>
<dbReference type="PANTHER" id="PTHR43295">
    <property type="entry name" value="ARGININE DECARBOXYLASE"/>
    <property type="match status" value="1"/>
</dbReference>
<evidence type="ECO:0000256" key="10">
    <source>
        <dbReference type="ARBA" id="ARBA00023066"/>
    </source>
</evidence>
<organism evidence="19 20">
    <name type="scientific">Ruegeria profundi</name>
    <dbReference type="NCBI Taxonomy" id="1685378"/>
    <lineage>
        <taxon>Bacteria</taxon>
        <taxon>Pseudomonadati</taxon>
        <taxon>Pseudomonadota</taxon>
        <taxon>Alphaproteobacteria</taxon>
        <taxon>Rhodobacterales</taxon>
        <taxon>Roseobacteraceae</taxon>
        <taxon>Ruegeria</taxon>
    </lineage>
</organism>
<gene>
    <name evidence="19" type="ORF">AVO44_16695</name>
</gene>
<comment type="cofactor">
    <cofactor evidence="1 14">
        <name>pyridoxal 5'-phosphate</name>
        <dbReference type="ChEBI" id="CHEBI:597326"/>
    </cofactor>
</comment>
<comment type="similarity">
    <text evidence="4">Belongs to the Orn/Lys/Arg decarboxylase class-II family. SpeA subfamily.</text>
</comment>
<dbReference type="EC" id="4.1.1.19" evidence="5 13"/>
<feature type="domain" description="Arginine decarboxylase C-terminal helical" evidence="18">
    <location>
        <begin position="575"/>
        <end position="628"/>
    </location>
</feature>
<dbReference type="Pfam" id="PF02784">
    <property type="entry name" value="Orn_Arg_deC_N"/>
    <property type="match status" value="1"/>
</dbReference>
<evidence type="ECO:0000256" key="2">
    <source>
        <dbReference type="ARBA" id="ARBA00001946"/>
    </source>
</evidence>
<feature type="domain" description="Arginine decarboxylase helical bundle" evidence="17">
    <location>
        <begin position="367"/>
        <end position="437"/>
    </location>
</feature>
<dbReference type="PRINTS" id="PR01180">
    <property type="entry name" value="ARGDCRBXLASE"/>
</dbReference>
<dbReference type="CDD" id="cd06830">
    <property type="entry name" value="PLPDE_III_ADC"/>
    <property type="match status" value="1"/>
</dbReference>
<dbReference type="Proteomes" id="UP000053690">
    <property type="component" value="Unassembled WGS sequence"/>
</dbReference>
<dbReference type="Gene3D" id="3.20.20.10">
    <property type="entry name" value="Alanine racemase"/>
    <property type="match status" value="1"/>
</dbReference>
<dbReference type="GO" id="GO:0006527">
    <property type="term" value="P:L-arginine catabolic process"/>
    <property type="evidence" value="ECO:0007669"/>
    <property type="project" value="InterPro"/>
</dbReference>
<dbReference type="InterPro" id="IPR000183">
    <property type="entry name" value="Orn/DAP/Arg_de-COase"/>
</dbReference>
<dbReference type="Pfam" id="PF17810">
    <property type="entry name" value="Arg_decarb_HB"/>
    <property type="match status" value="1"/>
</dbReference>
<comment type="cofactor">
    <cofactor evidence="2">
        <name>Mg(2+)</name>
        <dbReference type="ChEBI" id="CHEBI:18420"/>
    </cofactor>
</comment>
<keyword evidence="8" id="KW-0460">Magnesium</keyword>
<comment type="function">
    <text evidence="3">Catalyzes the biosynthesis of agmatine from arginine.</text>
</comment>
<reference evidence="20" key="1">
    <citation type="submission" date="2015-12" db="EMBL/GenBank/DDBJ databases">
        <authorList>
            <person name="Zhang G."/>
            <person name="Stingl U."/>
        </authorList>
    </citation>
    <scope>NUCLEOTIDE SEQUENCE [LARGE SCALE GENOMIC DNA]</scope>
    <source>
        <strain evidence="20">ZGT108</strain>
    </source>
</reference>
<feature type="domain" description="Orn/DAP/Arg decarboxylase 2 N-terminal" evidence="16">
    <location>
        <begin position="92"/>
        <end position="342"/>
    </location>
</feature>
<dbReference type="InterPro" id="IPR009006">
    <property type="entry name" value="Ala_racemase/Decarboxylase_C"/>
</dbReference>
<keyword evidence="10" id="KW-0745">Spermidine biosynthesis</keyword>
<keyword evidence="11" id="KW-0620">Polyamine biosynthesis</keyword>
<evidence type="ECO:0000256" key="11">
    <source>
        <dbReference type="ARBA" id="ARBA00023115"/>
    </source>
</evidence>
<dbReference type="InterPro" id="IPR041128">
    <property type="entry name" value="Arg_decarbox_C"/>
</dbReference>
<evidence type="ECO:0000313" key="20">
    <source>
        <dbReference type="Proteomes" id="UP000053690"/>
    </source>
</evidence>
<feature type="modified residue" description="N6-(pyridoxal phosphate)lysine" evidence="14">
    <location>
        <position position="100"/>
    </location>
</feature>
<keyword evidence="12" id="KW-0456">Lyase</keyword>
<evidence type="ECO:0000256" key="15">
    <source>
        <dbReference type="PIRSR" id="PIRSR600183-50"/>
    </source>
</evidence>
<dbReference type="Pfam" id="PF17944">
    <property type="entry name" value="Arg_decarbox_C"/>
    <property type="match status" value="1"/>
</dbReference>
<evidence type="ECO:0000313" key="19">
    <source>
        <dbReference type="EMBL" id="KUJ77546.1"/>
    </source>
</evidence>
<name>A0A0X3TSW0_9RHOB</name>
<evidence type="ECO:0000256" key="12">
    <source>
        <dbReference type="ARBA" id="ARBA00023239"/>
    </source>
</evidence>
<evidence type="ECO:0000256" key="5">
    <source>
        <dbReference type="ARBA" id="ARBA00012426"/>
    </source>
</evidence>
<evidence type="ECO:0000259" key="16">
    <source>
        <dbReference type="Pfam" id="PF02784"/>
    </source>
</evidence>
<dbReference type="InterPro" id="IPR029066">
    <property type="entry name" value="PLP-binding_barrel"/>
</dbReference>
<proteinExistence type="inferred from homology"/>
<dbReference type="InterPro" id="IPR022653">
    <property type="entry name" value="De-COase2_pyr-phos_BS"/>
</dbReference>
<dbReference type="OrthoDB" id="9802658at2"/>
<dbReference type="InterPro" id="IPR040634">
    <property type="entry name" value="Arg_decarb_HB"/>
</dbReference>
<evidence type="ECO:0000256" key="3">
    <source>
        <dbReference type="ARBA" id="ARBA00002257"/>
    </source>
</evidence>
<dbReference type="PROSITE" id="PS00879">
    <property type="entry name" value="ODR_DC_2_2"/>
    <property type="match status" value="1"/>
</dbReference>
<dbReference type="Gene3D" id="1.10.287.3440">
    <property type="match status" value="1"/>
</dbReference>
<feature type="active site" description="Proton donor" evidence="15">
    <location>
        <position position="497"/>
    </location>
</feature>
<evidence type="ECO:0000256" key="14">
    <source>
        <dbReference type="PIRSR" id="PIRSR001336-50"/>
    </source>
</evidence>
<dbReference type="NCBIfam" id="NF003763">
    <property type="entry name" value="PRK05354.1"/>
    <property type="match status" value="1"/>
</dbReference>
<dbReference type="GO" id="GO:0046872">
    <property type="term" value="F:metal ion binding"/>
    <property type="evidence" value="ECO:0007669"/>
    <property type="project" value="UniProtKB-KW"/>
</dbReference>
<dbReference type="PIRSF" id="PIRSF001336">
    <property type="entry name" value="Arg_decrbxlase"/>
    <property type="match status" value="1"/>
</dbReference>
<keyword evidence="20" id="KW-1185">Reference proteome</keyword>
<keyword evidence="6" id="KW-0479">Metal-binding</keyword>
<dbReference type="SUPFAM" id="SSF50621">
    <property type="entry name" value="Alanine racemase C-terminal domain-like"/>
    <property type="match status" value="1"/>
</dbReference>